<keyword evidence="2 5" id="KW-0689">Ribosomal protein</keyword>
<dbReference type="GO" id="GO:0003723">
    <property type="term" value="F:RNA binding"/>
    <property type="evidence" value="ECO:0007669"/>
    <property type="project" value="InterPro"/>
</dbReference>
<evidence type="ECO:0000256" key="2">
    <source>
        <dbReference type="ARBA" id="ARBA00022980"/>
    </source>
</evidence>
<dbReference type="InterPro" id="IPR029064">
    <property type="entry name" value="Ribosomal_eL30-like_sf"/>
</dbReference>
<proteinExistence type="inferred from homology"/>
<dbReference type="SUPFAM" id="SSF55315">
    <property type="entry name" value="L30e-like"/>
    <property type="match status" value="1"/>
</dbReference>
<sequence>MRRRSNMDINRAIRVAVDTGNVVLGTKQAIKNIKHGEGQLVIVADNCAKDVREDIFYYTQLSETPVYTHQATSIELGAICGKPFPVSALLVLEPGNSAILNVNNEE</sequence>
<evidence type="ECO:0000256" key="3">
    <source>
        <dbReference type="ARBA" id="ARBA00023274"/>
    </source>
</evidence>
<evidence type="ECO:0000259" key="6">
    <source>
        <dbReference type="Pfam" id="PF01248"/>
    </source>
</evidence>
<keyword evidence="3 5" id="KW-0687">Ribonucleoprotein</keyword>
<dbReference type="InterPro" id="IPR039109">
    <property type="entry name" value="Ribosomal_eL30-like"/>
</dbReference>
<dbReference type="RefSeq" id="WP_048055788.1">
    <property type="nucleotide sequence ID" value="NZ_AP011528.1"/>
</dbReference>
<evidence type="ECO:0000313" key="8">
    <source>
        <dbReference type="Proteomes" id="UP000263689"/>
    </source>
</evidence>
<dbReference type="PROSITE" id="PS00993">
    <property type="entry name" value="RIBOSOMAL_L30E_2"/>
    <property type="match status" value="1"/>
</dbReference>
<dbReference type="NCBIfam" id="NF002172">
    <property type="entry name" value="PRK01018.1"/>
    <property type="match status" value="1"/>
</dbReference>
<dbReference type="PROSITE" id="PS00709">
    <property type="entry name" value="RIBOSOMAL_L30E_1"/>
    <property type="match status" value="1"/>
</dbReference>
<dbReference type="GeneID" id="10982939"/>
<accession>A0A2Z5PMW8</accession>
<dbReference type="InterPro" id="IPR022991">
    <property type="entry name" value="Ribosomal_eL30_CS"/>
</dbReference>
<evidence type="ECO:0000256" key="4">
    <source>
        <dbReference type="ARBA" id="ARBA00035231"/>
    </source>
</evidence>
<dbReference type="AlphaFoldDB" id="A0A2Z5PMW8"/>
<dbReference type="InterPro" id="IPR004038">
    <property type="entry name" value="Ribosomal_eL8/eL30/eS12/Gad45"/>
</dbReference>
<comment type="similarity">
    <text evidence="1 5">Belongs to the eukaryotic ribosomal protein eL30 family.</text>
</comment>
<reference evidence="7 8" key="1">
    <citation type="submission" date="2009-06" db="EMBL/GenBank/DDBJ databases">
        <title>Molecular Evidence for Microbiologically Influenced Corrosion from genome of Methanogen.</title>
        <authorList>
            <person name="Ito N."/>
            <person name="Tsurumaru H."/>
            <person name="Shimizu A."/>
            <person name="Harada T."/>
            <person name="Hosoyama A."/>
            <person name="Horikawa H."/>
            <person name="Wakai S."/>
            <person name="Sasaki K."/>
            <person name="Nishijima K."/>
            <person name="Ataku H."/>
            <person name="Yamazaki J."/>
            <person name="Mise M."/>
            <person name="Yamazaki S."/>
            <person name="Tanikawa S."/>
            <person name="Harayama S."/>
            <person name="Fujita N."/>
        </authorList>
    </citation>
    <scope>NUCLEOTIDE SEQUENCE [LARGE SCALE GENOMIC DNA]</scope>
    <source>
        <strain evidence="8">OS7 ( NBRC 103642)</strain>
    </source>
</reference>
<evidence type="ECO:0000256" key="1">
    <source>
        <dbReference type="ARBA" id="ARBA00007326"/>
    </source>
</evidence>
<feature type="domain" description="Ribosomal protein eL8/eL30/eS12/Gadd45" evidence="6">
    <location>
        <begin position="8"/>
        <end position="100"/>
    </location>
</feature>
<dbReference type="InterPro" id="IPR000231">
    <property type="entry name" value="Ribosomal_eL30"/>
</dbReference>
<gene>
    <name evidence="5 7" type="primary">rpl30e</name>
    <name evidence="7" type="ORF">MMOS7_14700</name>
</gene>
<evidence type="ECO:0000313" key="7">
    <source>
        <dbReference type="EMBL" id="BAP63556.1"/>
    </source>
</evidence>
<dbReference type="Gene3D" id="3.30.1330.30">
    <property type="match status" value="1"/>
</dbReference>
<dbReference type="GO" id="GO:0003735">
    <property type="term" value="F:structural constituent of ribosome"/>
    <property type="evidence" value="ECO:0007669"/>
    <property type="project" value="InterPro"/>
</dbReference>
<dbReference type="KEGG" id="mmao:MMOS7_14700"/>
<name>A0A2Z5PMW8_METMI</name>
<dbReference type="PANTHER" id="PTHR11449">
    <property type="entry name" value="RIBOSOMAL PROTEIN L30"/>
    <property type="match status" value="1"/>
</dbReference>
<dbReference type="Proteomes" id="UP000263689">
    <property type="component" value="Chromosome"/>
</dbReference>
<dbReference type="Pfam" id="PF01248">
    <property type="entry name" value="Ribosomal_L7Ae"/>
    <property type="match status" value="1"/>
</dbReference>
<dbReference type="GO" id="GO:0006412">
    <property type="term" value="P:translation"/>
    <property type="evidence" value="ECO:0007669"/>
    <property type="project" value="UniProtKB-UniRule"/>
</dbReference>
<evidence type="ECO:0000256" key="5">
    <source>
        <dbReference type="HAMAP-Rule" id="MF_00481"/>
    </source>
</evidence>
<dbReference type="HAMAP" id="MF_00481">
    <property type="entry name" value="Ribosomal_eL30"/>
    <property type="match status" value="1"/>
</dbReference>
<organism evidence="7 8">
    <name type="scientific">Methanococcus maripaludis OS7</name>
    <dbReference type="NCBI Taxonomy" id="637915"/>
    <lineage>
        <taxon>Archaea</taxon>
        <taxon>Methanobacteriati</taxon>
        <taxon>Methanobacteriota</taxon>
        <taxon>Methanomada group</taxon>
        <taxon>Methanococci</taxon>
        <taxon>Methanococcales</taxon>
        <taxon>Methanococcaceae</taxon>
        <taxon>Methanococcus</taxon>
    </lineage>
</organism>
<dbReference type="EMBL" id="AP011528">
    <property type="protein sequence ID" value="BAP63556.1"/>
    <property type="molecule type" value="Genomic_DNA"/>
</dbReference>
<protein>
    <recommendedName>
        <fullName evidence="4 5">Large ribosomal subunit protein eL30</fullName>
    </recommendedName>
</protein>
<dbReference type="GO" id="GO:0022625">
    <property type="term" value="C:cytosolic large ribosomal subunit"/>
    <property type="evidence" value="ECO:0007669"/>
    <property type="project" value="InterPro"/>
</dbReference>